<accession>A0AAE0D1N3</accession>
<sequence length="181" mass="20749">MPLPMLWSGQVRPETETETQAGTNARAGSEKEFWGRMRSPVVLLPWLAAIDGRGRGRRSAACRGVVGRRSTREMMTMGRNWRRYKDLPVGCRASELELRQFESKWCYSRGIGGGRRSKRRLLRLRLMCNAAMAGSAVRCRDRRLAKRRTDGRTEREFPVARRWQEIGRRGVAARGEEGRSP</sequence>
<reference evidence="2" key="1">
    <citation type="submission" date="2023-02" db="EMBL/GenBank/DDBJ databases">
        <title>Colletotrichum kahawae CIFC_Que2 genome sequencing and assembly.</title>
        <authorList>
            <person name="Baroncelli R."/>
        </authorList>
    </citation>
    <scope>NUCLEOTIDE SEQUENCE</scope>
    <source>
        <strain evidence="2">CIFC_Que2</strain>
    </source>
</reference>
<dbReference type="EMBL" id="VYYT01000378">
    <property type="protein sequence ID" value="KAK2738685.1"/>
    <property type="molecule type" value="Genomic_DNA"/>
</dbReference>
<comment type="caution">
    <text evidence="2">The sequence shown here is derived from an EMBL/GenBank/DDBJ whole genome shotgun (WGS) entry which is preliminary data.</text>
</comment>
<dbReference type="AlphaFoldDB" id="A0AAE0D1N3"/>
<evidence type="ECO:0000313" key="3">
    <source>
        <dbReference type="Proteomes" id="UP001281614"/>
    </source>
</evidence>
<evidence type="ECO:0000313" key="2">
    <source>
        <dbReference type="EMBL" id="KAK2738685.1"/>
    </source>
</evidence>
<proteinExistence type="predicted"/>
<evidence type="ECO:0000256" key="1">
    <source>
        <dbReference type="SAM" id="MobiDB-lite"/>
    </source>
</evidence>
<organism evidence="2 3">
    <name type="scientific">Colletotrichum kahawae</name>
    <name type="common">Coffee berry disease fungus</name>
    <dbReference type="NCBI Taxonomy" id="34407"/>
    <lineage>
        <taxon>Eukaryota</taxon>
        <taxon>Fungi</taxon>
        <taxon>Dikarya</taxon>
        <taxon>Ascomycota</taxon>
        <taxon>Pezizomycotina</taxon>
        <taxon>Sordariomycetes</taxon>
        <taxon>Hypocreomycetidae</taxon>
        <taxon>Glomerellales</taxon>
        <taxon>Glomerellaceae</taxon>
        <taxon>Colletotrichum</taxon>
        <taxon>Colletotrichum gloeosporioides species complex</taxon>
    </lineage>
</organism>
<protein>
    <submittedName>
        <fullName evidence="2">Uncharacterized protein</fullName>
    </submittedName>
</protein>
<name>A0AAE0D1N3_COLKA</name>
<dbReference type="Proteomes" id="UP001281614">
    <property type="component" value="Unassembled WGS sequence"/>
</dbReference>
<feature type="region of interest" description="Disordered" evidence="1">
    <location>
        <begin position="1"/>
        <end position="30"/>
    </location>
</feature>
<keyword evidence="3" id="KW-1185">Reference proteome</keyword>
<gene>
    <name evidence="2" type="ORF">CKAH01_07375</name>
</gene>